<reference evidence="4" key="1">
    <citation type="submission" date="2016-06" db="UniProtKB">
        <authorList>
            <consortium name="WormBaseParasite"/>
        </authorList>
    </citation>
    <scope>IDENTIFICATION</scope>
</reference>
<dbReference type="AlphaFoldDB" id="A0A183U333"/>
<accession>A0A183U333</accession>
<evidence type="ECO:0000313" key="4">
    <source>
        <dbReference type="WBParaSite" id="TCNE_0000290301-mRNA-1"/>
    </source>
</evidence>
<evidence type="ECO:0000313" key="2">
    <source>
        <dbReference type="EMBL" id="VDM28620.1"/>
    </source>
</evidence>
<feature type="signal peptide" evidence="1">
    <location>
        <begin position="1"/>
        <end position="20"/>
    </location>
</feature>
<gene>
    <name evidence="2" type="ORF">TCNE_LOCUS2903</name>
</gene>
<organism evidence="3 4">
    <name type="scientific">Toxocara canis</name>
    <name type="common">Canine roundworm</name>
    <dbReference type="NCBI Taxonomy" id="6265"/>
    <lineage>
        <taxon>Eukaryota</taxon>
        <taxon>Metazoa</taxon>
        <taxon>Ecdysozoa</taxon>
        <taxon>Nematoda</taxon>
        <taxon>Chromadorea</taxon>
        <taxon>Rhabditida</taxon>
        <taxon>Spirurina</taxon>
        <taxon>Ascaridomorpha</taxon>
        <taxon>Ascaridoidea</taxon>
        <taxon>Toxocaridae</taxon>
        <taxon>Toxocara</taxon>
    </lineage>
</organism>
<feature type="chain" id="PRO_5044552972" evidence="1">
    <location>
        <begin position="21"/>
        <end position="125"/>
    </location>
</feature>
<dbReference type="WBParaSite" id="TCNE_0000290301-mRNA-1">
    <property type="protein sequence ID" value="TCNE_0000290301-mRNA-1"/>
    <property type="gene ID" value="TCNE_0000290301"/>
</dbReference>
<proteinExistence type="predicted"/>
<sequence length="125" mass="14122">MHIPAPFIIILQGCSVEVLSWLLTRKEENACPRERTASNVTGVIRRMGDRRIGDRRIGLGMDHGTDHGIDHGILHGVPMDDETGGWHHSSDVVDELERLFSTGTTVLSFQHIHICIFECNREIKR</sequence>
<protein>
    <submittedName>
        <fullName evidence="4">Secreted protein</fullName>
    </submittedName>
</protein>
<name>A0A183U333_TOXCA</name>
<evidence type="ECO:0000313" key="3">
    <source>
        <dbReference type="Proteomes" id="UP000050794"/>
    </source>
</evidence>
<keyword evidence="1" id="KW-0732">Signal</keyword>
<keyword evidence="3" id="KW-1185">Reference proteome</keyword>
<dbReference type="EMBL" id="UYWY01003252">
    <property type="protein sequence ID" value="VDM28620.1"/>
    <property type="molecule type" value="Genomic_DNA"/>
</dbReference>
<reference evidence="2 3" key="2">
    <citation type="submission" date="2018-11" db="EMBL/GenBank/DDBJ databases">
        <authorList>
            <consortium name="Pathogen Informatics"/>
        </authorList>
    </citation>
    <scope>NUCLEOTIDE SEQUENCE [LARGE SCALE GENOMIC DNA]</scope>
</reference>
<dbReference type="Proteomes" id="UP000050794">
    <property type="component" value="Unassembled WGS sequence"/>
</dbReference>
<evidence type="ECO:0000256" key="1">
    <source>
        <dbReference type="SAM" id="SignalP"/>
    </source>
</evidence>